<reference evidence="3 4" key="1">
    <citation type="journal article" date="2023" name="Plants (Basel)">
        <title>Bridging the Gap: Combining Genomics and Transcriptomics Approaches to Understand Stylosanthes scabra, an Orphan Legume from the Brazilian Caatinga.</title>
        <authorList>
            <person name="Ferreira-Neto J.R.C."/>
            <person name="da Silva M.D."/>
            <person name="Binneck E."/>
            <person name="de Melo N.F."/>
            <person name="da Silva R.H."/>
            <person name="de Melo A.L.T.M."/>
            <person name="Pandolfi V."/>
            <person name="Bustamante F.O."/>
            <person name="Brasileiro-Vidal A.C."/>
            <person name="Benko-Iseppon A.M."/>
        </authorList>
    </citation>
    <scope>NUCLEOTIDE SEQUENCE [LARGE SCALE GENOMIC DNA]</scope>
    <source>
        <tissue evidence="3">Leaves</tissue>
    </source>
</reference>
<evidence type="ECO:0000256" key="2">
    <source>
        <dbReference type="SAM" id="MobiDB-lite"/>
    </source>
</evidence>
<evidence type="ECO:0000313" key="4">
    <source>
        <dbReference type="Proteomes" id="UP001341840"/>
    </source>
</evidence>
<feature type="compositionally biased region" description="Basic and acidic residues" evidence="2">
    <location>
        <begin position="198"/>
        <end position="208"/>
    </location>
</feature>
<feature type="region of interest" description="Disordered" evidence="2">
    <location>
        <begin position="188"/>
        <end position="221"/>
    </location>
</feature>
<evidence type="ECO:0000313" key="3">
    <source>
        <dbReference type="EMBL" id="MED6223706.1"/>
    </source>
</evidence>
<proteinExistence type="predicted"/>
<keyword evidence="1" id="KW-0175">Coiled coil</keyword>
<accession>A0ABU6ZPL2</accession>
<name>A0ABU6ZPL2_9FABA</name>
<feature type="coiled-coil region" evidence="1">
    <location>
        <begin position="233"/>
        <end position="301"/>
    </location>
</feature>
<organism evidence="3 4">
    <name type="scientific">Stylosanthes scabra</name>
    <dbReference type="NCBI Taxonomy" id="79078"/>
    <lineage>
        <taxon>Eukaryota</taxon>
        <taxon>Viridiplantae</taxon>
        <taxon>Streptophyta</taxon>
        <taxon>Embryophyta</taxon>
        <taxon>Tracheophyta</taxon>
        <taxon>Spermatophyta</taxon>
        <taxon>Magnoliopsida</taxon>
        <taxon>eudicotyledons</taxon>
        <taxon>Gunneridae</taxon>
        <taxon>Pentapetalae</taxon>
        <taxon>rosids</taxon>
        <taxon>fabids</taxon>
        <taxon>Fabales</taxon>
        <taxon>Fabaceae</taxon>
        <taxon>Papilionoideae</taxon>
        <taxon>50 kb inversion clade</taxon>
        <taxon>dalbergioids sensu lato</taxon>
        <taxon>Dalbergieae</taxon>
        <taxon>Pterocarpus clade</taxon>
        <taxon>Stylosanthes</taxon>
    </lineage>
</organism>
<dbReference type="Proteomes" id="UP001341840">
    <property type="component" value="Unassembled WGS sequence"/>
</dbReference>
<dbReference type="EMBL" id="JASCZI010272872">
    <property type="protein sequence ID" value="MED6223706.1"/>
    <property type="molecule type" value="Genomic_DNA"/>
</dbReference>
<gene>
    <name evidence="3" type="ORF">PIB30_076698</name>
</gene>
<evidence type="ECO:0000256" key="1">
    <source>
        <dbReference type="SAM" id="Coils"/>
    </source>
</evidence>
<sequence>MRLRLETGFYPSVPTKGDGFLTPLRSLSRNSNGTTSSRPFWLDDEGKPFPWVYWNMEVRECRITTLDPLETPAFQFLQSLPVGLGKRLNFKCHWILNRSDAEVGAFFDSLLKDVEKKSRFDRLMQKMAEVEGMDPRSVLPHIRSPGATSGSLASNPVAPVSTLAASVPPVPPFGAVKARKKPSVALSGKPFSVEGEEGVTKDPSADLRQKKRKRKVSEASAEEAVLGVDSVGVENAFAAKVQMEKELAATRDQVNVLTAERNSALAAPLLNAKIKSLSQELELAEGEHLSAIDRMKEVEERAKVHVAELESCHSALEQERKKVESFTQSLKGKQTALGEAEAAAVHWRNEWKSLAKETREMVQETFEILMDQVCHLNPAIDYSMITLDTRWDPKAKRIYNPKAESQERSEPVVEDQPEPVVEFQLGAGGQPESPEEQVEGAAAGDGGDRNAPLNFDLAAFNGFELIGTFSECFDHPVGAFPVCS</sequence>
<feature type="region of interest" description="Disordered" evidence="2">
    <location>
        <begin position="424"/>
        <end position="447"/>
    </location>
</feature>
<keyword evidence="4" id="KW-1185">Reference proteome</keyword>
<comment type="caution">
    <text evidence="3">The sequence shown here is derived from an EMBL/GenBank/DDBJ whole genome shotgun (WGS) entry which is preliminary data.</text>
</comment>
<protein>
    <submittedName>
        <fullName evidence="3">Uncharacterized protein</fullName>
    </submittedName>
</protein>